<dbReference type="STRING" id="1705.CA21670_11290"/>
<evidence type="ECO:0000313" key="3">
    <source>
        <dbReference type="Proteomes" id="UP000076947"/>
    </source>
</evidence>
<evidence type="ECO:0000313" key="4">
    <source>
        <dbReference type="Proteomes" id="UP000544551"/>
    </source>
</evidence>
<evidence type="ECO:0000313" key="2">
    <source>
        <dbReference type="EMBL" id="OAH30370.1"/>
    </source>
</evidence>
<reference evidence="1 4" key="3">
    <citation type="submission" date="2020-04" db="EMBL/GenBank/DDBJ databases">
        <authorList>
            <person name="Hitch T.C.A."/>
            <person name="Wylensek D."/>
            <person name="Clavel T."/>
        </authorList>
    </citation>
    <scope>NUCLEOTIDE SEQUENCE [LARGE SCALE GENOMIC DNA]</scope>
    <source>
        <strain evidence="1 4">BL-383-APC-3D</strain>
    </source>
</reference>
<dbReference type="Gene3D" id="3.40.50.720">
    <property type="entry name" value="NAD(P)-binding Rossmann-like Domain"/>
    <property type="match status" value="1"/>
</dbReference>
<dbReference type="EMBL" id="JABAFZ010000003">
    <property type="protein sequence ID" value="NME88900.1"/>
    <property type="molecule type" value="Genomic_DNA"/>
</dbReference>
<dbReference type="RefSeq" id="WP_066838556.1">
    <property type="nucleotide sequence ID" value="NZ_CAJFGC010000169.1"/>
</dbReference>
<keyword evidence="3" id="KW-1185">Reference proteome</keyword>
<reference evidence="3" key="1">
    <citation type="submission" date="2016-02" db="EMBL/GenBank/DDBJ databases">
        <authorList>
            <person name="Kaur G."/>
            <person name="Nair G.R."/>
            <person name="Mayilraj S."/>
        </authorList>
    </citation>
    <scope>NUCLEOTIDE SEQUENCE [LARGE SCALE GENOMIC DNA]</scope>
    <source>
        <strain evidence="3">GA-15</strain>
    </source>
</reference>
<evidence type="ECO:0000313" key="1">
    <source>
        <dbReference type="EMBL" id="NME88900.1"/>
    </source>
</evidence>
<dbReference type="KEGG" id="csta:CSTAT_11935"/>
<dbReference type="SUPFAM" id="SSF51971">
    <property type="entry name" value="Nucleotide-binding domain"/>
    <property type="match status" value="1"/>
</dbReference>
<gene>
    <name evidence="2" type="ORF">AYJ05_06400</name>
    <name evidence="1" type="ORF">HF853_04255</name>
</gene>
<organism evidence="2 3">
    <name type="scientific">Corynebacterium stationis</name>
    <dbReference type="NCBI Taxonomy" id="1705"/>
    <lineage>
        <taxon>Bacteria</taxon>
        <taxon>Bacillati</taxon>
        <taxon>Actinomycetota</taxon>
        <taxon>Actinomycetes</taxon>
        <taxon>Mycobacteriales</taxon>
        <taxon>Corynebacteriaceae</taxon>
        <taxon>Corynebacterium</taxon>
    </lineage>
</organism>
<dbReference type="Proteomes" id="UP000544551">
    <property type="component" value="Unassembled WGS sequence"/>
</dbReference>
<sequence>MTRVSIVGSAATSLQTAEHLIRAGMSVDLFTEEPAPFGLLNNCPDGAALRLFGNIRIGVDITMDEILHDDAEALLRARGVAYTTWSGGCPENPIDWDAVIERASLVPVVYL</sequence>
<dbReference type="OrthoDB" id="4418023at2"/>
<comment type="caution">
    <text evidence="2">The sequence shown here is derived from an EMBL/GenBank/DDBJ whole genome shotgun (WGS) entry which is preliminary data.</text>
</comment>
<accession>A0A177INH7</accession>
<dbReference type="PRINTS" id="PR00419">
    <property type="entry name" value="ADXRDTASE"/>
</dbReference>
<proteinExistence type="predicted"/>
<dbReference type="EMBL" id="LSTQ01000008">
    <property type="protein sequence ID" value="OAH30370.1"/>
    <property type="molecule type" value="Genomic_DNA"/>
</dbReference>
<protein>
    <submittedName>
        <fullName evidence="2">Ferredoxin</fullName>
    </submittedName>
</protein>
<dbReference type="AlphaFoldDB" id="A0A177INH7"/>
<dbReference type="Proteomes" id="UP000076947">
    <property type="component" value="Unassembled WGS sequence"/>
</dbReference>
<name>A0A177INH7_9CORY</name>
<dbReference type="GeneID" id="78286666"/>
<reference evidence="2" key="2">
    <citation type="submission" date="2016-02" db="EMBL/GenBank/DDBJ databases">
        <authorList>
            <person name="Wen L."/>
            <person name="He K."/>
            <person name="Yang H."/>
        </authorList>
    </citation>
    <scope>NUCLEOTIDE SEQUENCE [LARGE SCALE GENOMIC DNA]</scope>
    <source>
        <strain evidence="2">GA-15</strain>
    </source>
</reference>